<evidence type="ECO:0008006" key="5">
    <source>
        <dbReference type="Google" id="ProtNLM"/>
    </source>
</evidence>
<accession>A0ABT3DN19</accession>
<dbReference type="EMBL" id="JAOYEY010000048">
    <property type="protein sequence ID" value="MCV9887916.1"/>
    <property type="molecule type" value="Genomic_DNA"/>
</dbReference>
<keyword evidence="4" id="KW-1185">Reference proteome</keyword>
<comment type="caution">
    <text evidence="3">The sequence shown here is derived from an EMBL/GenBank/DDBJ whole genome shotgun (WGS) entry which is preliminary data.</text>
</comment>
<organism evidence="3 4">
    <name type="scientific">Metabacillus halosaccharovorans</name>
    <dbReference type="NCBI Taxonomy" id="930124"/>
    <lineage>
        <taxon>Bacteria</taxon>
        <taxon>Bacillati</taxon>
        <taxon>Bacillota</taxon>
        <taxon>Bacilli</taxon>
        <taxon>Bacillales</taxon>
        <taxon>Bacillaceae</taxon>
        <taxon>Metabacillus</taxon>
    </lineage>
</organism>
<evidence type="ECO:0000256" key="2">
    <source>
        <dbReference type="SAM" id="SignalP"/>
    </source>
</evidence>
<dbReference type="RefSeq" id="WP_264144132.1">
    <property type="nucleotide sequence ID" value="NZ_JAOYEY010000048.1"/>
</dbReference>
<keyword evidence="2" id="KW-0732">Signal</keyword>
<evidence type="ECO:0000256" key="1">
    <source>
        <dbReference type="SAM" id="MobiDB-lite"/>
    </source>
</evidence>
<name>A0ABT3DN19_9BACI</name>
<feature type="signal peptide" evidence="2">
    <location>
        <begin position="1"/>
        <end position="24"/>
    </location>
</feature>
<evidence type="ECO:0000313" key="4">
    <source>
        <dbReference type="Proteomes" id="UP001526147"/>
    </source>
</evidence>
<protein>
    <recommendedName>
        <fullName evidence="5">DNA primase</fullName>
    </recommendedName>
</protein>
<reference evidence="3 4" key="1">
    <citation type="submission" date="2022-10" db="EMBL/GenBank/DDBJ databases">
        <title>Draft genome assembly of moderately radiation resistant bacterium Metabacillus halosaccharovorans.</title>
        <authorList>
            <person name="Pal S."/>
            <person name="Gopinathan A."/>
        </authorList>
    </citation>
    <scope>NUCLEOTIDE SEQUENCE [LARGE SCALE GENOMIC DNA]</scope>
    <source>
        <strain evidence="3 4">VITHBRA001</strain>
    </source>
</reference>
<gene>
    <name evidence="3" type="ORF">OIH86_19920</name>
</gene>
<sequence length="94" mass="10329">MNNKWILMLVGIVFSAMIAAGCNAEPDPAPPADDQNQVDQENGTTDNDVNTDDNLPGVDEDDTMTKDDEKDTDPDQEDVIEDVEDMGDKNNKDE</sequence>
<dbReference type="PROSITE" id="PS51257">
    <property type="entry name" value="PROKAR_LIPOPROTEIN"/>
    <property type="match status" value="1"/>
</dbReference>
<dbReference type="Proteomes" id="UP001526147">
    <property type="component" value="Unassembled WGS sequence"/>
</dbReference>
<proteinExistence type="predicted"/>
<evidence type="ECO:0000313" key="3">
    <source>
        <dbReference type="EMBL" id="MCV9887916.1"/>
    </source>
</evidence>
<feature type="region of interest" description="Disordered" evidence="1">
    <location>
        <begin position="22"/>
        <end position="94"/>
    </location>
</feature>
<feature type="compositionally biased region" description="Acidic residues" evidence="1">
    <location>
        <begin position="70"/>
        <end position="85"/>
    </location>
</feature>
<feature type="compositionally biased region" description="Low complexity" evidence="1">
    <location>
        <begin position="42"/>
        <end position="54"/>
    </location>
</feature>
<feature type="chain" id="PRO_5045446818" description="DNA primase" evidence="2">
    <location>
        <begin position="25"/>
        <end position="94"/>
    </location>
</feature>